<dbReference type="Proteomes" id="UP001148018">
    <property type="component" value="Unassembled WGS sequence"/>
</dbReference>
<evidence type="ECO:0000313" key="2">
    <source>
        <dbReference type="EMBL" id="KAJ3597851.1"/>
    </source>
</evidence>
<gene>
    <name evidence="2" type="ORF">NHX12_001367</name>
</gene>
<protein>
    <submittedName>
        <fullName evidence="2">Uncharacterized protein</fullName>
    </submittedName>
</protein>
<sequence>MILAGEVGLFPTPPPALLSEGPSADICLSAVTCYLCRGHWGQNTAIDPVNIDGPNGIDDEREDRPPALLFGNAIRAPHCRETTQEEEETPPSVLTPEEETPPSVLTPEEERRPSLPRGGRDTPSLPRGGRDKAVCPPPKDETRPSALAQRWKRHDRLSVFLWSCVSYPTQGRTLWHRRRRRVSRDGNTLRFLFDF</sequence>
<name>A0A9Q0II33_9TELE</name>
<dbReference type="EMBL" id="JANIIK010000109">
    <property type="protein sequence ID" value="KAJ3597851.1"/>
    <property type="molecule type" value="Genomic_DNA"/>
</dbReference>
<organism evidence="2 3">
    <name type="scientific">Muraenolepis orangiensis</name>
    <name type="common">Patagonian moray cod</name>
    <dbReference type="NCBI Taxonomy" id="630683"/>
    <lineage>
        <taxon>Eukaryota</taxon>
        <taxon>Metazoa</taxon>
        <taxon>Chordata</taxon>
        <taxon>Craniata</taxon>
        <taxon>Vertebrata</taxon>
        <taxon>Euteleostomi</taxon>
        <taxon>Actinopterygii</taxon>
        <taxon>Neopterygii</taxon>
        <taxon>Teleostei</taxon>
        <taxon>Neoteleostei</taxon>
        <taxon>Acanthomorphata</taxon>
        <taxon>Zeiogadaria</taxon>
        <taxon>Gadariae</taxon>
        <taxon>Gadiformes</taxon>
        <taxon>Muraenolepidoidei</taxon>
        <taxon>Muraenolepididae</taxon>
        <taxon>Muraenolepis</taxon>
    </lineage>
</organism>
<keyword evidence="3" id="KW-1185">Reference proteome</keyword>
<accession>A0A9Q0II33</accession>
<proteinExistence type="predicted"/>
<dbReference type="AlphaFoldDB" id="A0A9Q0II33"/>
<comment type="caution">
    <text evidence="2">The sequence shown here is derived from an EMBL/GenBank/DDBJ whole genome shotgun (WGS) entry which is preliminary data.</text>
</comment>
<evidence type="ECO:0000256" key="1">
    <source>
        <dbReference type="SAM" id="MobiDB-lite"/>
    </source>
</evidence>
<evidence type="ECO:0000313" key="3">
    <source>
        <dbReference type="Proteomes" id="UP001148018"/>
    </source>
</evidence>
<feature type="compositionally biased region" description="Basic and acidic residues" evidence="1">
    <location>
        <begin position="128"/>
        <end position="143"/>
    </location>
</feature>
<feature type="region of interest" description="Disordered" evidence="1">
    <location>
        <begin position="74"/>
        <end position="148"/>
    </location>
</feature>
<reference evidence="2" key="1">
    <citation type="submission" date="2022-07" db="EMBL/GenBank/DDBJ databases">
        <title>Chromosome-level genome of Muraenolepis orangiensis.</title>
        <authorList>
            <person name="Kim J."/>
        </authorList>
    </citation>
    <scope>NUCLEOTIDE SEQUENCE</scope>
    <source>
        <strain evidence="2">KU_S4_2022</strain>
        <tissue evidence="2">Muscle</tissue>
    </source>
</reference>